<gene>
    <name evidence="2" type="ORF">XVE_1167</name>
</gene>
<evidence type="ECO:0000313" key="3">
    <source>
        <dbReference type="Proteomes" id="UP000003299"/>
    </source>
</evidence>
<dbReference type="AlphaFoldDB" id="F0BAQ0"/>
<dbReference type="RefSeq" id="WP_005990150.1">
    <property type="nucleotide sequence ID" value="NZ_AEQV01000028.1"/>
</dbReference>
<keyword evidence="1" id="KW-0175">Coiled coil</keyword>
<dbReference type="EMBL" id="AEQV01000028">
    <property type="protein sequence ID" value="EGD10508.1"/>
    <property type="molecule type" value="Genomic_DNA"/>
</dbReference>
<proteinExistence type="predicted"/>
<comment type="caution">
    <text evidence="2">The sequence shown here is derived from an EMBL/GenBank/DDBJ whole genome shotgun (WGS) entry which is preliminary data.</text>
</comment>
<dbReference type="GeneID" id="46983301"/>
<protein>
    <submittedName>
        <fullName evidence="2">Uncharacterized protein</fullName>
    </submittedName>
</protein>
<feature type="coiled-coil region" evidence="1">
    <location>
        <begin position="75"/>
        <end position="130"/>
    </location>
</feature>
<accession>F0BAQ0</accession>
<sequence>MNILALFKALAALVFGWAADALTWLRKPGSRLKVVCALLAALLSIASLTSYRKGQQVIVVTRQVEQCQSDRTAALEAAQLKRAELERNNADKDAALATIAAKLNAEAEKLRVLQERNAGLRDKTEAAKAAADRSAKAFKQEYDQRPAECTAALQALAAACPSLGGYCCALCSLLRCWLRCWLDVATRLPG</sequence>
<name>F0BAQ0_9XANT</name>
<evidence type="ECO:0000313" key="2">
    <source>
        <dbReference type="EMBL" id="EGD10508.1"/>
    </source>
</evidence>
<organism evidence="2 3">
    <name type="scientific">Xanthomonas vesicatoria ATCC 35937</name>
    <dbReference type="NCBI Taxonomy" id="925775"/>
    <lineage>
        <taxon>Bacteria</taxon>
        <taxon>Pseudomonadati</taxon>
        <taxon>Pseudomonadota</taxon>
        <taxon>Gammaproteobacteria</taxon>
        <taxon>Lysobacterales</taxon>
        <taxon>Lysobacteraceae</taxon>
        <taxon>Xanthomonas</taxon>
    </lineage>
</organism>
<evidence type="ECO:0000256" key="1">
    <source>
        <dbReference type="SAM" id="Coils"/>
    </source>
</evidence>
<reference evidence="2 3" key="1">
    <citation type="journal article" date="2011" name="BMC Genomics">
        <title>Comparative genomics reveals diversity among xanthomonads infecting tomato and pepper.</title>
        <authorList>
            <person name="Potnis N."/>
            <person name="Krasileva K."/>
            <person name="Chow V."/>
            <person name="Almeida N.F."/>
            <person name="Patil P.B."/>
            <person name="Ryan R.P."/>
            <person name="Sharlach M."/>
            <person name="Behlau F."/>
            <person name="Dow J.M."/>
            <person name="Momol M.T."/>
            <person name="White F.F."/>
            <person name="Preston J.F."/>
            <person name="Vinatzer B.A."/>
            <person name="Koebnik R."/>
            <person name="Setubal J.C."/>
            <person name="Norman D.J."/>
            <person name="Staskawicz B.J."/>
            <person name="Jones J.B."/>
        </authorList>
    </citation>
    <scope>NUCLEOTIDE SEQUENCE [LARGE SCALE GENOMIC DNA]</scope>
    <source>
        <strain evidence="2 3">ATCC 35937</strain>
    </source>
</reference>
<dbReference type="Proteomes" id="UP000003299">
    <property type="component" value="Unassembled WGS sequence"/>
</dbReference>